<feature type="binding site" evidence="7">
    <location>
        <position position="249"/>
    </location>
    <ligand>
        <name>FMN</name>
        <dbReference type="ChEBI" id="CHEBI:58210"/>
    </ligand>
</feature>
<feature type="binding site" evidence="7">
    <location>
        <position position="109"/>
    </location>
    <ligand>
        <name>FMN</name>
        <dbReference type="ChEBI" id="CHEBI:58210"/>
    </ligand>
</feature>
<feature type="binding site" evidence="7">
    <location>
        <position position="271"/>
    </location>
    <ligand>
        <name>FMN</name>
        <dbReference type="ChEBI" id="CHEBI:58210"/>
    </ligand>
</feature>
<gene>
    <name evidence="9" type="primary">mdlB_2</name>
    <name evidence="9" type="ORF">LMG3441_00701</name>
</gene>
<keyword evidence="2 7" id="KW-0285">Flavoprotein</keyword>
<feature type="binding site" evidence="7">
    <location>
        <begin position="304"/>
        <end position="308"/>
    </location>
    <ligand>
        <name>FMN</name>
        <dbReference type="ChEBI" id="CHEBI:58210"/>
    </ligand>
</feature>
<evidence type="ECO:0000313" key="9">
    <source>
        <dbReference type="EMBL" id="CAB3663777.1"/>
    </source>
</evidence>
<accession>A0A6S6ZEE6</accession>
<dbReference type="PROSITE" id="PS00557">
    <property type="entry name" value="FMN_HYDROXY_ACID_DH_1"/>
    <property type="match status" value="1"/>
</dbReference>
<feature type="binding site" evidence="7">
    <location>
        <position position="132"/>
    </location>
    <ligand>
        <name>glyoxylate</name>
        <dbReference type="ChEBI" id="CHEBI:36655"/>
    </ligand>
</feature>
<reference evidence="9 10" key="1">
    <citation type="submission" date="2020-04" db="EMBL/GenBank/DDBJ databases">
        <authorList>
            <person name="De Canck E."/>
        </authorList>
    </citation>
    <scope>NUCLEOTIDE SEQUENCE [LARGE SCALE GENOMIC DNA]</scope>
    <source>
        <strain evidence="9 10">LMG 3441</strain>
    </source>
</reference>
<protein>
    <submittedName>
        <fullName evidence="9">(S)-mandelate dehydrogenase</fullName>
        <ecNumber evidence="9">1.1.99.31</ecNumber>
    </submittedName>
</protein>
<feature type="binding site" evidence="7">
    <location>
        <begin position="327"/>
        <end position="328"/>
    </location>
    <ligand>
        <name>FMN</name>
        <dbReference type="ChEBI" id="CHEBI:58210"/>
    </ligand>
</feature>
<feature type="binding site" evidence="7">
    <location>
        <position position="25"/>
    </location>
    <ligand>
        <name>glyoxylate</name>
        <dbReference type="ChEBI" id="CHEBI:36655"/>
    </ligand>
</feature>
<dbReference type="Proteomes" id="UP000494269">
    <property type="component" value="Unassembled WGS sequence"/>
</dbReference>
<comment type="similarity">
    <text evidence="5">Belongs to the FMN-dependent alpha-hydroxy acid dehydrogenase family.</text>
</comment>
<dbReference type="GO" id="GO:0009060">
    <property type="term" value="P:aerobic respiration"/>
    <property type="evidence" value="ECO:0007669"/>
    <property type="project" value="TreeGrafter"/>
</dbReference>
<dbReference type="RefSeq" id="WP_175168801.1">
    <property type="nucleotide sequence ID" value="NZ_CADIJQ010000001.1"/>
</dbReference>
<feature type="binding site" evidence="7">
    <location>
        <position position="134"/>
    </location>
    <ligand>
        <name>glyoxylate</name>
        <dbReference type="ChEBI" id="CHEBI:36655"/>
    </ligand>
</feature>
<keyword evidence="10" id="KW-1185">Reference proteome</keyword>
<feature type="binding site" evidence="7">
    <location>
        <position position="273"/>
    </location>
    <ligand>
        <name>glyoxylate</name>
        <dbReference type="ChEBI" id="CHEBI:36655"/>
    </ligand>
</feature>
<dbReference type="FunFam" id="3.20.20.70:FF:000029">
    <property type="entry name" value="L-lactate dehydrogenase"/>
    <property type="match status" value="1"/>
</dbReference>
<evidence type="ECO:0000256" key="4">
    <source>
        <dbReference type="ARBA" id="ARBA00023002"/>
    </source>
</evidence>
<dbReference type="InterPro" id="IPR000262">
    <property type="entry name" value="FMN-dep_DH"/>
</dbReference>
<comment type="cofactor">
    <cofactor evidence="1">
        <name>FMN</name>
        <dbReference type="ChEBI" id="CHEBI:58210"/>
    </cofactor>
</comment>
<dbReference type="GO" id="GO:0010181">
    <property type="term" value="F:FMN binding"/>
    <property type="evidence" value="ECO:0007669"/>
    <property type="project" value="InterPro"/>
</dbReference>
<dbReference type="InterPro" id="IPR008259">
    <property type="entry name" value="FMN_hydac_DH_AS"/>
</dbReference>
<evidence type="ECO:0000256" key="3">
    <source>
        <dbReference type="ARBA" id="ARBA00022643"/>
    </source>
</evidence>
<evidence type="ECO:0000256" key="7">
    <source>
        <dbReference type="PIRSR" id="PIRSR000138-2"/>
    </source>
</evidence>
<dbReference type="EMBL" id="CADIJQ010000001">
    <property type="protein sequence ID" value="CAB3663777.1"/>
    <property type="molecule type" value="Genomic_DNA"/>
</dbReference>
<feature type="active site" description="Proton acceptor" evidence="6">
    <location>
        <position position="273"/>
    </location>
</feature>
<dbReference type="PIRSF" id="PIRSF000138">
    <property type="entry name" value="Al-hdrx_acd_dh"/>
    <property type="match status" value="1"/>
</dbReference>
<dbReference type="GO" id="GO:0005886">
    <property type="term" value="C:plasma membrane"/>
    <property type="evidence" value="ECO:0007669"/>
    <property type="project" value="TreeGrafter"/>
</dbReference>
<dbReference type="PANTHER" id="PTHR10578:SF107">
    <property type="entry name" value="2-HYDROXYACID OXIDASE 1"/>
    <property type="match status" value="1"/>
</dbReference>
<feature type="binding site" evidence="7">
    <location>
        <position position="276"/>
    </location>
    <ligand>
        <name>glyoxylate</name>
        <dbReference type="ChEBI" id="CHEBI:36655"/>
    </ligand>
</feature>
<proteinExistence type="inferred from homology"/>
<dbReference type="InterPro" id="IPR013785">
    <property type="entry name" value="Aldolase_TIM"/>
</dbReference>
<dbReference type="GO" id="GO:0033720">
    <property type="term" value="F:(S)-mandelate dehydrogenase activity"/>
    <property type="evidence" value="ECO:0007669"/>
    <property type="project" value="UniProtKB-EC"/>
</dbReference>
<dbReference type="AlphaFoldDB" id="A0A6S6ZEE6"/>
<evidence type="ECO:0000256" key="6">
    <source>
        <dbReference type="PIRSR" id="PIRSR000138-1"/>
    </source>
</evidence>
<organism evidence="9 10">
    <name type="scientific">Achromobacter kerstersii</name>
    <dbReference type="NCBI Taxonomy" id="1353890"/>
    <lineage>
        <taxon>Bacteria</taxon>
        <taxon>Pseudomonadati</taxon>
        <taxon>Pseudomonadota</taxon>
        <taxon>Betaproteobacteria</taxon>
        <taxon>Burkholderiales</taxon>
        <taxon>Alcaligenaceae</taxon>
        <taxon>Achromobacter</taxon>
    </lineage>
</organism>
<dbReference type="InterPro" id="IPR012133">
    <property type="entry name" value="Alpha-hydoxy_acid_DH_FMN"/>
</dbReference>
<sequence>MKKFVNVEDYRQAARRRLPRIAFDYLDPGAEDGITCQLNRQRLQDIYFEPRVLQGVATADVDLRVNTFGAVYRLPLAIAPTGFASLFWPQADVGLARCAAQAGIPYIMSTASTTSIEEVARQTDGGATRWFQLYLLNDRDVTAAIVERARDAAYSALVLTVDTPCAGKREASIRHGARLPLRLDAEKLLDFAQHPGWAWQMLRHGQPRLANFSYSREEPFLMETHLKRRIDWKDVRWLRQAWSGPLILKGVQCVQDAQLALEHGLDAIVVSNHGGRQLDGAQSPMQVLGMITQTVGQKLTVMADSGFRRGSDVVKALAYGAHSIWLGRATLYGMAARGPQGAAHVLSIIEDEMRRTMTLLGVGNLAELNASLIRPA</sequence>
<dbReference type="Gene3D" id="3.20.20.70">
    <property type="entry name" value="Aldolase class I"/>
    <property type="match status" value="1"/>
</dbReference>
<dbReference type="PANTHER" id="PTHR10578">
    <property type="entry name" value="S -2-HYDROXY-ACID OXIDASE-RELATED"/>
    <property type="match status" value="1"/>
</dbReference>
<dbReference type="GO" id="GO:0004459">
    <property type="term" value="F:L-lactate dehydrogenase (NAD+) activity"/>
    <property type="evidence" value="ECO:0007669"/>
    <property type="project" value="TreeGrafter"/>
</dbReference>
<name>A0A6S6ZEE6_9BURK</name>
<evidence type="ECO:0000313" key="10">
    <source>
        <dbReference type="Proteomes" id="UP000494269"/>
    </source>
</evidence>
<dbReference type="SUPFAM" id="SSF51395">
    <property type="entry name" value="FMN-linked oxidoreductases"/>
    <property type="match status" value="1"/>
</dbReference>
<dbReference type="Pfam" id="PF01070">
    <property type="entry name" value="FMN_dh"/>
    <property type="match status" value="1"/>
</dbReference>
<keyword evidence="4 9" id="KW-0560">Oxidoreductase</keyword>
<feature type="binding site" evidence="7">
    <location>
        <begin position="80"/>
        <end position="82"/>
    </location>
    <ligand>
        <name>FMN</name>
        <dbReference type="ChEBI" id="CHEBI:58210"/>
    </ligand>
</feature>
<evidence type="ECO:0000256" key="5">
    <source>
        <dbReference type="ARBA" id="ARBA00024042"/>
    </source>
</evidence>
<feature type="binding site" evidence="7">
    <location>
        <position position="169"/>
    </location>
    <ligand>
        <name>glyoxylate</name>
        <dbReference type="ChEBI" id="CHEBI:36655"/>
    </ligand>
</feature>
<dbReference type="InterPro" id="IPR037396">
    <property type="entry name" value="FMN_HAD"/>
</dbReference>
<evidence type="ECO:0000256" key="2">
    <source>
        <dbReference type="ARBA" id="ARBA00022630"/>
    </source>
</evidence>
<dbReference type="CDD" id="cd02809">
    <property type="entry name" value="alpha_hydroxyacid_oxid_FMN"/>
    <property type="match status" value="1"/>
</dbReference>
<feature type="binding site" evidence="7">
    <location>
        <position position="160"/>
    </location>
    <ligand>
        <name>FMN</name>
        <dbReference type="ChEBI" id="CHEBI:58210"/>
    </ligand>
</feature>
<evidence type="ECO:0000259" key="8">
    <source>
        <dbReference type="PROSITE" id="PS51349"/>
    </source>
</evidence>
<evidence type="ECO:0000256" key="1">
    <source>
        <dbReference type="ARBA" id="ARBA00001917"/>
    </source>
</evidence>
<feature type="domain" description="FMN hydroxy acid dehydrogenase" evidence="8">
    <location>
        <begin position="1"/>
        <end position="376"/>
    </location>
</feature>
<dbReference type="PROSITE" id="PS51349">
    <property type="entry name" value="FMN_HYDROXY_ACID_DH_2"/>
    <property type="match status" value="1"/>
</dbReference>
<dbReference type="EC" id="1.1.99.31" evidence="9"/>
<keyword evidence="3 7" id="KW-0288">FMN</keyword>